<feature type="domain" description="SbsA Ig-like" evidence="3">
    <location>
        <begin position="1329"/>
        <end position="1423"/>
    </location>
</feature>
<evidence type="ECO:0008006" key="7">
    <source>
        <dbReference type="Google" id="ProtNLM"/>
    </source>
</evidence>
<dbReference type="Gene3D" id="2.60.40.650">
    <property type="match status" value="1"/>
</dbReference>
<dbReference type="InterPro" id="IPR032812">
    <property type="entry name" value="SbsA_Ig"/>
</dbReference>
<dbReference type="InterPro" id="IPR014755">
    <property type="entry name" value="Cu-Rt/internalin_Ig-like"/>
</dbReference>
<feature type="domain" description="SbsA Ig-like" evidence="3">
    <location>
        <begin position="801"/>
        <end position="901"/>
    </location>
</feature>
<sequence length="1588" mass="165165">MFSSTTSTAGTARRWAIKATALVLVTALNALVGPALLGGPSPANAADPCGAGGNKVACENSKPGTDPDIWDIQGAGDSSIQGFSTDISVNVGQRIDFKIATTASSYTIDIYRTGWYQGLGARYITSVTPSATLPQTQPNCITDVTTELYDCGNWAVSASWNVPSTAVSGVYVAKLTRTNGDTSHITFIVRDDSSTSSIVFQTADPTWHAYNTYGGSDFYAGGANGRAYKVSYNRPFNTRGSAGGRDFYFGAEYAGVRFLERNGYDVSYIAGVDTDRRGNLLTNHKVFLSVGHDEYWSGAQRANITAARDAGVNLQFLAGNEGYWRTRYEPSADSSHTAYRTLVTYKETWANAKIDPNNQWTGTWRDPRFASRANGGGLPENELIGTAYMVNFSDLAMTVRQAEGRYRLWRNTSLATTSASQTTLAPHTVGYESNEVMDNGFSPPGLVKLSTTTGEVPQYLRDFGTTVTPGTTTHNLTLYKAPSGALVFSAGTVQWTYGLDAEHDSEYPDNVADSRMQQAQVNLLADMGAQPATLMTGLAAAAKSTDTAGPAVTISTPAAGQAQKNGDLVTLTGTAADAAGRVAGVEVSNDNGATWKAATGTTTWTATVVQKGRGNTPILVRAIDDSANIGTPASRSFSVSCPCSIFGNIAPAVPDTNDNVGLELGLRFTPVVDGFATGVRFYKGAGNTGTHVGSLWSSSGQRLAQVTFANETATGWQTASFTQAVPIIAGQTYTVSYTAPRGHYASEQWAFAYRGIDAGAMQVAGGFGATPGGVYGGVGTMPSSSYQKANYFVDLTYSATDDSPLIAMSQTPAPDSTAIPVTTTVSARYSKAMAAGTPGLTLRDSNNQAVPGTTSYDAPNRTITFTPTDQLAAAVRYTATLSGTDAQGNPITSGGTWSFTTAKPPNPPGVCPCSLFSDETVPTVMEVNDGVPLSLGTRFTSDAKGIVTGVRFYKSSGNTGAHVGSLWNANGVELASGTFTNESASGWQQLNFTTPVAIAKNTPYVVSYRSTSGRYSATPNAFSERDLSWAPLRVTSTAGAYNYANGFPAGTSSTSYLVDVVFEKTPPSISMTSQSPAPGALDVPRGSKVVVDFSDQVEPGWAIAVNGGGALAGSAVLSTDRQRITWTPSALMPAGADVTITLTGVATADGASLGTRTWTFRTRSAETLQDQTLLGDVVPDTTAADDGAPIELGMAFTPSRNGTVKQIRFFKGAGNNGTHTGSIWSSAGSRLATVTFTNETAGGWQTATLATPLQVAAGTTYVVSYFAPQGHYAVTSGFFGSPLTRGDLTAPASNNGRYLYGSGGGYPGYTYGAANYFVDVVFERAAASLAVDGRTPTAGADQVSLAAKPSITMSAPLGTGWSVELTRSGVPVAGTSTLSADGRTITFTPASPLVATSAYSVSVSGLVSTEGATLGTQTWSFTTGIDDLGTTSLFADVTPTTAAADDTSAIELGTRFTASQAGSVTAVKFFKGTGNSGTHVGSLWDAAGNRLAQVTFTNETATGWQTAALASPVTLTPGATYVVSYYAPVGRYSASPGYFATAPRTVGPLTAPSGSNGVYRYGAGGGFPAGSYNSTNYFVDVVFKAASP</sequence>
<protein>
    <recommendedName>
        <fullName evidence="7">Ig-like domain-containing protein</fullName>
    </recommendedName>
</protein>
<feature type="compositionally biased region" description="Polar residues" evidence="2">
    <location>
        <begin position="843"/>
        <end position="861"/>
    </location>
</feature>
<gene>
    <name evidence="6" type="ORF">NOCA1120355</name>
</gene>
<feature type="region of interest" description="Disordered" evidence="2">
    <location>
        <begin position="840"/>
        <end position="861"/>
    </location>
</feature>
<evidence type="ECO:0000256" key="2">
    <source>
        <dbReference type="SAM" id="MobiDB-lite"/>
    </source>
</evidence>
<dbReference type="SUPFAM" id="SSF81296">
    <property type="entry name" value="E set domains"/>
    <property type="match status" value="1"/>
</dbReference>
<feature type="domain" description="DUF4082" evidence="4">
    <location>
        <begin position="1437"/>
        <end position="1579"/>
    </location>
</feature>
<dbReference type="Gene3D" id="2.60.40.1220">
    <property type="match status" value="3"/>
</dbReference>
<dbReference type="InterPro" id="IPR014756">
    <property type="entry name" value="Ig_E-set"/>
</dbReference>
<evidence type="ECO:0000259" key="5">
    <source>
        <dbReference type="Pfam" id="PF20254"/>
    </source>
</evidence>
<feature type="domain" description="N,N-dimethylformamidase beta subunit-like C-terminal" evidence="5">
    <location>
        <begin position="107"/>
        <end position="502"/>
    </location>
</feature>
<accession>A0A2P2C4V5</accession>
<evidence type="ECO:0000259" key="3">
    <source>
        <dbReference type="Pfam" id="PF13205"/>
    </source>
</evidence>
<feature type="domain" description="SbsA Ig-like" evidence="3">
    <location>
        <begin position="1064"/>
        <end position="1162"/>
    </location>
</feature>
<dbReference type="InterPro" id="IPR025141">
    <property type="entry name" value="DUF4082"/>
</dbReference>
<dbReference type="Pfam" id="PF17957">
    <property type="entry name" value="Big_7"/>
    <property type="match status" value="1"/>
</dbReference>
<evidence type="ECO:0000256" key="1">
    <source>
        <dbReference type="ARBA" id="ARBA00022729"/>
    </source>
</evidence>
<evidence type="ECO:0000313" key="6">
    <source>
        <dbReference type="EMBL" id="CUR57067.1"/>
    </source>
</evidence>
<dbReference type="Pfam" id="PF13205">
    <property type="entry name" value="Big_5"/>
    <property type="match status" value="3"/>
</dbReference>
<dbReference type="InterPro" id="IPR046540">
    <property type="entry name" value="DMFA2_C"/>
</dbReference>
<keyword evidence="1" id="KW-0732">Signal</keyword>
<feature type="domain" description="DUF4082" evidence="4">
    <location>
        <begin position="920"/>
        <end position="1058"/>
    </location>
</feature>
<reference evidence="6" key="1">
    <citation type="submission" date="2015-08" db="EMBL/GenBank/DDBJ databases">
        <authorList>
            <person name="Babu N.S."/>
            <person name="Beckwith C.J."/>
            <person name="Beseler K.G."/>
            <person name="Brison A."/>
            <person name="Carone J.V."/>
            <person name="Caskin T.P."/>
            <person name="Diamond M."/>
            <person name="Durham M.E."/>
            <person name="Foxe J.M."/>
            <person name="Go M."/>
            <person name="Henderson B.A."/>
            <person name="Jones I.B."/>
            <person name="McGettigan J.A."/>
            <person name="Micheletti S.J."/>
            <person name="Nasrallah M.E."/>
            <person name="Ortiz D."/>
            <person name="Piller C.R."/>
            <person name="Privatt S.R."/>
            <person name="Schneider S.L."/>
            <person name="Sharp S."/>
            <person name="Smith T.C."/>
            <person name="Stanton J.D."/>
            <person name="Ullery H.E."/>
            <person name="Wilson R.J."/>
            <person name="Serrano M.G."/>
            <person name="Buck G."/>
            <person name="Lee V."/>
            <person name="Wang Y."/>
            <person name="Carvalho R."/>
            <person name="Voegtly L."/>
            <person name="Shi R."/>
            <person name="Duckworth R."/>
            <person name="Johnson A."/>
            <person name="Loviza R."/>
            <person name="Walstead R."/>
            <person name="Shah Z."/>
            <person name="Kiflezghi M."/>
            <person name="Wade K."/>
            <person name="Ball S.L."/>
            <person name="Bradley K.W."/>
            <person name="Asai D.J."/>
            <person name="Bowman C.A."/>
            <person name="Russell D.A."/>
            <person name="Pope W.H."/>
            <person name="Jacobs-Sera D."/>
            <person name="Hendrix R.W."/>
            <person name="Hatfull G.F."/>
        </authorList>
    </citation>
    <scope>NUCLEOTIDE SEQUENCE</scope>
</reference>
<organism evidence="6">
    <name type="scientific">metagenome</name>
    <dbReference type="NCBI Taxonomy" id="256318"/>
    <lineage>
        <taxon>unclassified sequences</taxon>
        <taxon>metagenomes</taxon>
    </lineage>
</organism>
<proteinExistence type="predicted"/>
<dbReference type="Pfam" id="PF20254">
    <property type="entry name" value="DMFA2_C"/>
    <property type="match status" value="1"/>
</dbReference>
<dbReference type="EMBL" id="CZKB01000004">
    <property type="protein sequence ID" value="CUR57067.1"/>
    <property type="molecule type" value="Genomic_DNA"/>
</dbReference>
<name>A0A2P2C4V5_9ZZZZ</name>
<feature type="domain" description="DUF4082" evidence="4">
    <location>
        <begin position="650"/>
        <end position="793"/>
    </location>
</feature>
<evidence type="ECO:0000259" key="4">
    <source>
        <dbReference type="Pfam" id="PF13313"/>
    </source>
</evidence>
<feature type="domain" description="DUF4082" evidence="4">
    <location>
        <begin position="1177"/>
        <end position="1318"/>
    </location>
</feature>
<dbReference type="Pfam" id="PF13313">
    <property type="entry name" value="DUF4082"/>
    <property type="match status" value="4"/>
</dbReference>